<name>A0A391P1L1_9FIRM</name>
<dbReference type="PRINTS" id="PR00131">
    <property type="entry name" value="GLHYDRLASE1"/>
</dbReference>
<evidence type="ECO:0000256" key="2">
    <source>
        <dbReference type="ARBA" id="ARBA00022801"/>
    </source>
</evidence>
<evidence type="ECO:0000256" key="1">
    <source>
        <dbReference type="ARBA" id="ARBA00010838"/>
    </source>
</evidence>
<dbReference type="GO" id="GO:0008422">
    <property type="term" value="F:beta-glucosidase activity"/>
    <property type="evidence" value="ECO:0007669"/>
    <property type="project" value="TreeGrafter"/>
</dbReference>
<dbReference type="PROSITE" id="PS00653">
    <property type="entry name" value="GLYCOSYL_HYDROL_F1_2"/>
    <property type="match status" value="1"/>
</dbReference>
<proteinExistence type="inferred from homology"/>
<dbReference type="InterPro" id="IPR001360">
    <property type="entry name" value="Glyco_hydro_1"/>
</dbReference>
<evidence type="ECO:0000313" key="8">
    <source>
        <dbReference type="Proteomes" id="UP000265643"/>
    </source>
</evidence>
<dbReference type="Proteomes" id="UP000265643">
    <property type="component" value="Unassembled WGS sequence"/>
</dbReference>
<dbReference type="AlphaFoldDB" id="A0A391P1L1"/>
<gene>
    <name evidence="7" type="primary">bglB2</name>
    <name evidence="7" type="ORF">KGMB01110_16130</name>
</gene>
<dbReference type="InterPro" id="IPR018120">
    <property type="entry name" value="Glyco_hydro_1_AS"/>
</dbReference>
<dbReference type="Pfam" id="PF00232">
    <property type="entry name" value="Glyco_hydro_1"/>
    <property type="match status" value="1"/>
</dbReference>
<evidence type="ECO:0000256" key="5">
    <source>
        <dbReference type="RuleBase" id="RU003690"/>
    </source>
</evidence>
<dbReference type="SUPFAM" id="SSF51445">
    <property type="entry name" value="(Trans)glycosidases"/>
    <property type="match status" value="1"/>
</dbReference>
<evidence type="ECO:0000256" key="4">
    <source>
        <dbReference type="PROSITE-ProRule" id="PRU10055"/>
    </source>
</evidence>
<dbReference type="InterPro" id="IPR033132">
    <property type="entry name" value="GH_1_N_CS"/>
</dbReference>
<keyword evidence="3 6" id="KW-0326">Glycosidase</keyword>
<dbReference type="Gene3D" id="3.20.20.80">
    <property type="entry name" value="Glycosidases"/>
    <property type="match status" value="1"/>
</dbReference>
<dbReference type="InterPro" id="IPR017853">
    <property type="entry name" value="GH"/>
</dbReference>
<dbReference type="GO" id="GO:0005829">
    <property type="term" value="C:cytosol"/>
    <property type="evidence" value="ECO:0007669"/>
    <property type="project" value="TreeGrafter"/>
</dbReference>
<keyword evidence="8" id="KW-1185">Reference proteome</keyword>
<dbReference type="FunFam" id="3.20.20.80:FF:000004">
    <property type="entry name" value="Beta-glucosidase 6-phospho-beta-glucosidase"/>
    <property type="match status" value="1"/>
</dbReference>
<dbReference type="EMBL" id="BHGK01000001">
    <property type="protein sequence ID" value="GCA67177.1"/>
    <property type="molecule type" value="Genomic_DNA"/>
</dbReference>
<dbReference type="PANTHER" id="PTHR10353:SF136">
    <property type="entry name" value="ARYL-PHOSPHO-BETA-D-GLUCOSIDASE BGLC"/>
    <property type="match status" value="1"/>
</dbReference>
<evidence type="ECO:0000256" key="6">
    <source>
        <dbReference type="RuleBase" id="RU004468"/>
    </source>
</evidence>
<keyword evidence="2 6" id="KW-0378">Hydrolase</keyword>
<feature type="active site" description="Nucleophile" evidence="4">
    <location>
        <position position="384"/>
    </location>
</feature>
<comment type="caution">
    <text evidence="7">The sequence shown here is derived from an EMBL/GenBank/DDBJ whole genome shotgun (WGS) entry which is preliminary data.</text>
</comment>
<evidence type="ECO:0000313" key="7">
    <source>
        <dbReference type="EMBL" id="GCA67177.1"/>
    </source>
</evidence>
<protein>
    <submittedName>
        <fullName evidence="7">Aryl-phospho-beta-D-glucosidase</fullName>
    </submittedName>
</protein>
<sequence>MDMEEMKVTRFPKDFLWGSASAAYQIEGGWKEDGKGVTNWDTFVRIPGKTYKATTGDVAVDHYHHYKEDIALMAEMGLKTYRFSVSWARIYPEGRGTVNEKGLAFYQDIIDECLKYGIEPMVTIFHWDLPQALVDLYGGWESPNIIEDYVRYARTLFEHYGDKVKYWITLNEQNIFTSLGWLTAQHPPGKFDAQKTFYQVNHHAFMAHAKAVLAYREMGGKGEIGASFAYTPSYAIDCKPINAMAKRDYDELKNFWWMDVYAYGRYPKAAMAYLKKKGYAPEIADGDMDILKKAASEITFMGVNYYQSCVCEYNPMDGVTPYGTMNTTGVKGSAQELGMQGIYKNPANPYLMTTDWDWTIDPMGLRFCCREITSRYGLPIVISENGLGAFDKKTEGNQIHDEYRIHYLKEHLKELGKAIEEGCEIWAYCTWSFTDLLSWLNGYQKRYGFVYVDRDEEDGGTLNRYKKDSFYWYQDVIKTDGENLYK</sequence>
<evidence type="ECO:0000256" key="3">
    <source>
        <dbReference type="ARBA" id="ARBA00023295"/>
    </source>
</evidence>
<reference evidence="8" key="1">
    <citation type="submission" date="2018-09" db="EMBL/GenBank/DDBJ databases">
        <title>Draft Genome Sequence of Mediterraneibacter sp. KCTC 15684.</title>
        <authorList>
            <person name="Kim J.S."/>
            <person name="Han K.I."/>
            <person name="Suh M.K."/>
            <person name="Lee K.C."/>
            <person name="Eom M.K."/>
            <person name="Lee J.H."/>
            <person name="Park S.H."/>
            <person name="Kang S.W."/>
            <person name="Park J.E."/>
            <person name="Oh B.S."/>
            <person name="Yu S.Y."/>
            <person name="Choi S.H."/>
            <person name="Lee D.H."/>
            <person name="Yoon H."/>
            <person name="Kim B."/>
            <person name="Yang S.J."/>
            <person name="Lee J.S."/>
        </authorList>
    </citation>
    <scope>NUCLEOTIDE SEQUENCE [LARGE SCALE GENOMIC DNA]</scope>
    <source>
        <strain evidence="8">KCTC 15684</strain>
    </source>
</reference>
<dbReference type="GO" id="GO:0016052">
    <property type="term" value="P:carbohydrate catabolic process"/>
    <property type="evidence" value="ECO:0007669"/>
    <property type="project" value="TreeGrafter"/>
</dbReference>
<dbReference type="PANTHER" id="PTHR10353">
    <property type="entry name" value="GLYCOSYL HYDROLASE"/>
    <property type="match status" value="1"/>
</dbReference>
<comment type="similarity">
    <text evidence="1 5">Belongs to the glycosyl hydrolase 1 family.</text>
</comment>
<organism evidence="7 8">
    <name type="scientific">Mediterraneibacter butyricigenes</name>
    <dbReference type="NCBI Taxonomy" id="2316025"/>
    <lineage>
        <taxon>Bacteria</taxon>
        <taxon>Bacillati</taxon>
        <taxon>Bacillota</taxon>
        <taxon>Clostridia</taxon>
        <taxon>Lachnospirales</taxon>
        <taxon>Lachnospiraceae</taxon>
        <taxon>Mediterraneibacter</taxon>
    </lineage>
</organism>
<accession>A0A391P1L1</accession>
<dbReference type="PROSITE" id="PS00572">
    <property type="entry name" value="GLYCOSYL_HYDROL_F1_1"/>
    <property type="match status" value="1"/>
</dbReference>